<comment type="caution">
    <text evidence="1">The sequence shown here is derived from an EMBL/GenBank/DDBJ whole genome shotgun (WGS) entry which is preliminary data.</text>
</comment>
<organism evidence="1 2">
    <name type="scientific">Linnemannia exigua</name>
    <dbReference type="NCBI Taxonomy" id="604196"/>
    <lineage>
        <taxon>Eukaryota</taxon>
        <taxon>Fungi</taxon>
        <taxon>Fungi incertae sedis</taxon>
        <taxon>Mucoromycota</taxon>
        <taxon>Mortierellomycotina</taxon>
        <taxon>Mortierellomycetes</taxon>
        <taxon>Mortierellales</taxon>
        <taxon>Mortierellaceae</taxon>
        <taxon>Linnemannia</taxon>
    </lineage>
</organism>
<sequence>MTSSRHTNIGTSPGRAPIFHNRLSVFTGVVPTYAETDCFNSHPDLTRRLGADFTTHESSFSPSRCIAAFPSAVLEAVVGGSLSLQGVTTTPPLHPKVRPPSAGLATATKKVMGSHRTIGLRWSSISRLSRKEKEMHRTISERRASHGVQ</sequence>
<name>A0AAD4D1C5_9FUNG</name>
<accession>A0AAD4D1C5</accession>
<evidence type="ECO:0000313" key="2">
    <source>
        <dbReference type="Proteomes" id="UP001194580"/>
    </source>
</evidence>
<proteinExistence type="predicted"/>
<protein>
    <submittedName>
        <fullName evidence="1">Uncharacterized protein</fullName>
    </submittedName>
</protein>
<dbReference type="Proteomes" id="UP001194580">
    <property type="component" value="Unassembled WGS sequence"/>
</dbReference>
<reference evidence="1" key="1">
    <citation type="journal article" date="2020" name="Fungal Divers.">
        <title>Resolving the Mortierellaceae phylogeny through synthesis of multi-gene phylogenetics and phylogenomics.</title>
        <authorList>
            <person name="Vandepol N."/>
            <person name="Liber J."/>
            <person name="Desiro A."/>
            <person name="Na H."/>
            <person name="Kennedy M."/>
            <person name="Barry K."/>
            <person name="Grigoriev I.V."/>
            <person name="Miller A.N."/>
            <person name="O'Donnell K."/>
            <person name="Stajich J.E."/>
            <person name="Bonito G."/>
        </authorList>
    </citation>
    <scope>NUCLEOTIDE SEQUENCE</scope>
    <source>
        <strain evidence="1">NRRL 28262</strain>
    </source>
</reference>
<keyword evidence="2" id="KW-1185">Reference proteome</keyword>
<gene>
    <name evidence="1" type="ORF">BGZ95_006060</name>
</gene>
<dbReference type="EMBL" id="JAAAIL010002811">
    <property type="protein sequence ID" value="KAG0254383.1"/>
    <property type="molecule type" value="Genomic_DNA"/>
</dbReference>
<evidence type="ECO:0000313" key="1">
    <source>
        <dbReference type="EMBL" id="KAG0254383.1"/>
    </source>
</evidence>
<dbReference type="AlphaFoldDB" id="A0AAD4D1C5"/>